<protein>
    <recommendedName>
        <fullName evidence="3">SnoaL-like domain protein</fullName>
    </recommendedName>
</protein>
<organism evidence="1 2">
    <name type="scientific">Flavimaricola marinus</name>
    <dbReference type="NCBI Taxonomy" id="1819565"/>
    <lineage>
        <taxon>Bacteria</taxon>
        <taxon>Pseudomonadati</taxon>
        <taxon>Pseudomonadota</taxon>
        <taxon>Alphaproteobacteria</taxon>
        <taxon>Rhodobacterales</taxon>
        <taxon>Paracoccaceae</taxon>
        <taxon>Flavimaricola</taxon>
    </lineage>
</organism>
<gene>
    <name evidence="1" type="ORF">LOM8899_00823</name>
</gene>
<name>A0A238LBB1_9RHOB</name>
<keyword evidence="2" id="KW-1185">Reference proteome</keyword>
<dbReference type="RefSeq" id="WP_093990842.1">
    <property type="nucleotide sequence ID" value="NZ_FXZK01000001.1"/>
</dbReference>
<dbReference type="InterPro" id="IPR032710">
    <property type="entry name" value="NTF2-like_dom_sf"/>
</dbReference>
<accession>A0A238LBB1</accession>
<proteinExistence type="predicted"/>
<dbReference type="EMBL" id="FXZK01000001">
    <property type="protein sequence ID" value="SMY06695.1"/>
    <property type="molecule type" value="Genomic_DNA"/>
</dbReference>
<reference evidence="1 2" key="1">
    <citation type="submission" date="2017-05" db="EMBL/GenBank/DDBJ databases">
        <authorList>
            <person name="Song R."/>
            <person name="Chenine A.L."/>
            <person name="Ruprecht R.M."/>
        </authorList>
    </citation>
    <scope>NUCLEOTIDE SEQUENCE [LARGE SCALE GENOMIC DNA]</scope>
    <source>
        <strain evidence="1 2">CECT 8899</strain>
    </source>
</reference>
<evidence type="ECO:0000313" key="1">
    <source>
        <dbReference type="EMBL" id="SMY06695.1"/>
    </source>
</evidence>
<dbReference type="Proteomes" id="UP000201613">
    <property type="component" value="Unassembled WGS sequence"/>
</dbReference>
<evidence type="ECO:0008006" key="3">
    <source>
        <dbReference type="Google" id="ProtNLM"/>
    </source>
</evidence>
<dbReference type="Gene3D" id="3.10.450.50">
    <property type="match status" value="1"/>
</dbReference>
<dbReference type="OrthoDB" id="9803684at2"/>
<dbReference type="AlphaFoldDB" id="A0A238LBB1"/>
<sequence length="143" mass="16011">MYSPDTFRDCVISQIDLLSEGKALEAFDQFFSDNVTLYDNGTLIASNAHDGRALQAKTLRSASDIKGSIPDLTIADDTEICVFRDHSSYAGKGKDRHQTNRLVWQKWRDGKVIQQQTFDGTKMETLIEGGILKSPDNLGRRRG</sequence>
<evidence type="ECO:0000313" key="2">
    <source>
        <dbReference type="Proteomes" id="UP000201613"/>
    </source>
</evidence>
<dbReference type="SUPFAM" id="SSF54427">
    <property type="entry name" value="NTF2-like"/>
    <property type="match status" value="1"/>
</dbReference>